<dbReference type="InterPro" id="IPR014907">
    <property type="entry name" value="BT4734-like_N"/>
</dbReference>
<dbReference type="Pfam" id="PF13148">
    <property type="entry name" value="DUF3987"/>
    <property type="match status" value="1"/>
</dbReference>
<dbReference type="CDD" id="cd00093">
    <property type="entry name" value="HTH_XRE"/>
    <property type="match status" value="1"/>
</dbReference>
<gene>
    <name evidence="3" type="ORF">AAE02nite_21340</name>
</gene>
<dbReference type="EMBL" id="BJYS01000015">
    <property type="protein sequence ID" value="GEO04470.1"/>
    <property type="molecule type" value="Genomic_DNA"/>
</dbReference>
<feature type="compositionally biased region" description="Polar residues" evidence="1">
    <location>
        <begin position="301"/>
        <end position="317"/>
    </location>
</feature>
<feature type="region of interest" description="Disordered" evidence="1">
    <location>
        <begin position="301"/>
        <end position="332"/>
    </location>
</feature>
<dbReference type="Pfam" id="PF08800">
    <property type="entry name" value="BT4734-like_N"/>
    <property type="match status" value="1"/>
</dbReference>
<proteinExistence type="predicted"/>
<dbReference type="RefSeq" id="WP_146897740.1">
    <property type="nucleotide sequence ID" value="NZ_BJYS01000015.1"/>
</dbReference>
<evidence type="ECO:0000256" key="1">
    <source>
        <dbReference type="SAM" id="MobiDB-lite"/>
    </source>
</evidence>
<dbReference type="Proteomes" id="UP000321532">
    <property type="component" value="Unassembled WGS sequence"/>
</dbReference>
<dbReference type="AlphaFoldDB" id="A0A512AXQ3"/>
<evidence type="ECO:0000259" key="2">
    <source>
        <dbReference type="Pfam" id="PF08800"/>
    </source>
</evidence>
<comment type="caution">
    <text evidence="3">The sequence shown here is derived from an EMBL/GenBank/DDBJ whole genome shotgun (WGS) entry which is preliminary data.</text>
</comment>
<dbReference type="InterPro" id="IPR025048">
    <property type="entry name" value="DUF3987"/>
</dbReference>
<keyword evidence="4" id="KW-1185">Reference proteome</keyword>
<sequence length="749" mass="85046">MEDKLYLPVLKTPVNLYKNATDKYGLDQPLEVGEVISRIQEPVFATITEELRNLSDKEFSEYKKSMFPAVSWSGLFSPTRAKQNLIQHSGLLCLDIDDLSSRRLEEVREQIKADPFTFISFISPSGKGIKVIVKVDLLEPEQHEQFFAQLQTYYYNTYEIVIDPTGKNVDRLCFLCYDKDIFVYPDSRLFGPADGVMVTESLPKQIKEDLNNDASYESAKDDEIFDWCFQIHNRTHEFVVGKRNHYLTGLINFCNDYGVSQEYCKAECISRFSTVEFTKREILATVRSIYQKTGQHGSKVYNNIYSSKGTKNNSPNGINDRDEDGKSENEDSPIIPSFVYQDLPNLLNRMCQAFNTDREKDTFLTGALVVLSGCFPVVSGLYDGVSVHTNLFGFIVAPAATGKGAMGWAKTIALSYHKELSEEQYFPDQHGSQPSRGEDIERSELDVSAAPKILFFPANSSAPSVISALNENDERGIIFESEADTLSATLSNDWGNYSDMLRKAFHHEAISYMRKTNNEYREIAKPQLSVCLSGTPGQVQRLIPNAEDGLFSRFIFYNFALQPKWRSVSPYAGRVNLNEYFNLIQGEVLGLIHLVNDNVRVNFTLQDEQWEHLDNTFSIWLDEVTTSIGGNAGSAVKRLGLITFRIAMILSILRRAETGEIGEEMECTETDFMIAMALAKTYRQHSFTMYKKMPQEKTDNRVNSISEKQAKYLEAQILKQFGLSNRKIAEKLNVTEGTIRNWFKGDRSA</sequence>
<feature type="compositionally biased region" description="Basic and acidic residues" evidence="1">
    <location>
        <begin position="319"/>
        <end position="329"/>
    </location>
</feature>
<feature type="domain" description="BT4734-like N-terminal" evidence="2">
    <location>
        <begin position="62"/>
        <end position="182"/>
    </location>
</feature>
<dbReference type="InterPro" id="IPR001387">
    <property type="entry name" value="Cro/C1-type_HTH"/>
</dbReference>
<evidence type="ECO:0000313" key="3">
    <source>
        <dbReference type="EMBL" id="GEO04470.1"/>
    </source>
</evidence>
<protein>
    <recommendedName>
        <fullName evidence="2">BT4734-like N-terminal domain-containing protein</fullName>
    </recommendedName>
</protein>
<name>A0A512AXQ3_9BACT</name>
<accession>A0A512AXQ3</accession>
<reference evidence="3 4" key="1">
    <citation type="submission" date="2019-07" db="EMBL/GenBank/DDBJ databases">
        <title>Whole genome shotgun sequence of Adhaeribacter aerolatus NBRC 106133.</title>
        <authorList>
            <person name="Hosoyama A."/>
            <person name="Uohara A."/>
            <person name="Ohji S."/>
            <person name="Ichikawa N."/>
        </authorList>
    </citation>
    <scope>NUCLEOTIDE SEQUENCE [LARGE SCALE GENOMIC DNA]</scope>
    <source>
        <strain evidence="3 4">NBRC 106133</strain>
    </source>
</reference>
<organism evidence="3 4">
    <name type="scientific">Adhaeribacter aerolatus</name>
    <dbReference type="NCBI Taxonomy" id="670289"/>
    <lineage>
        <taxon>Bacteria</taxon>
        <taxon>Pseudomonadati</taxon>
        <taxon>Bacteroidota</taxon>
        <taxon>Cytophagia</taxon>
        <taxon>Cytophagales</taxon>
        <taxon>Hymenobacteraceae</taxon>
        <taxon>Adhaeribacter</taxon>
    </lineage>
</organism>
<dbReference type="OrthoDB" id="1522635at2"/>
<evidence type="ECO:0000313" key="4">
    <source>
        <dbReference type="Proteomes" id="UP000321532"/>
    </source>
</evidence>